<keyword evidence="2 5" id="KW-0489">Methyltransferase</keyword>
<name>A0A9C7PRD5_9RHOD</name>
<keyword evidence="1 5" id="KW-0963">Cytoplasm</keyword>
<dbReference type="Gene3D" id="3.40.50.150">
    <property type="entry name" value="Vaccinia Virus protein VP39"/>
    <property type="match status" value="1"/>
</dbReference>
<accession>A0A9C7PRD5</accession>
<comment type="function">
    <text evidence="5">S-adenosyl-L-methionine-dependent protein-lysine N-methyltransferase that methylates elongation factor 1-alpha.</text>
</comment>
<dbReference type="PANTHER" id="PTHR12843:SF5">
    <property type="entry name" value="EEF1A LYSINE METHYLTRANSFERASE 2"/>
    <property type="match status" value="1"/>
</dbReference>
<evidence type="ECO:0000256" key="2">
    <source>
        <dbReference type="ARBA" id="ARBA00022603"/>
    </source>
</evidence>
<sequence length="207" mass="23434">MDRREYWESLYSEEYDTFTKYNVCGEDWFEQYTDGGRKIVDFISSLRAEYSGSDCSLLDLGCGNGQFLLLLDPTKFTKILGLDYSFSAIEMAKKMGDKQNSPIDWLQADVFSLPLRVKDGNWTIIHDKGTLDAIELQGRELVCGYVQVVVDLLAPNGYFIVTSCNKTLDELVSILHGKLSFYRNLSYPSFRFGGQEGAVLVTAAFMK</sequence>
<evidence type="ECO:0000313" key="8">
    <source>
        <dbReference type="Proteomes" id="UP001061958"/>
    </source>
</evidence>
<evidence type="ECO:0000256" key="3">
    <source>
        <dbReference type="ARBA" id="ARBA00022679"/>
    </source>
</evidence>
<dbReference type="EMBL" id="BQMJ01000001">
    <property type="protein sequence ID" value="GJQ08352.1"/>
    <property type="molecule type" value="Genomic_DNA"/>
</dbReference>
<dbReference type="GO" id="GO:0016279">
    <property type="term" value="F:protein-lysine N-methyltransferase activity"/>
    <property type="evidence" value="ECO:0007669"/>
    <property type="project" value="UniProtKB-UniRule"/>
</dbReference>
<dbReference type="AlphaFoldDB" id="A0A9C7PRD5"/>
<dbReference type="PANTHER" id="PTHR12843">
    <property type="entry name" value="PROTEIN-LYSINE N-METHYLTRANSFERASE METTL10"/>
    <property type="match status" value="1"/>
</dbReference>
<dbReference type="CDD" id="cd02440">
    <property type="entry name" value="AdoMet_MTases"/>
    <property type="match status" value="1"/>
</dbReference>
<organism evidence="7 8">
    <name type="scientific">Galdieria partita</name>
    <dbReference type="NCBI Taxonomy" id="83374"/>
    <lineage>
        <taxon>Eukaryota</taxon>
        <taxon>Rhodophyta</taxon>
        <taxon>Bangiophyceae</taxon>
        <taxon>Galdieriales</taxon>
        <taxon>Galdieriaceae</taxon>
        <taxon>Galdieria</taxon>
    </lineage>
</organism>
<dbReference type="Proteomes" id="UP001061958">
    <property type="component" value="Unassembled WGS sequence"/>
</dbReference>
<dbReference type="SUPFAM" id="SSF53335">
    <property type="entry name" value="S-adenosyl-L-methionine-dependent methyltransferases"/>
    <property type="match status" value="1"/>
</dbReference>
<reference evidence="7" key="2">
    <citation type="submission" date="2022-01" db="EMBL/GenBank/DDBJ databases">
        <authorList>
            <person name="Hirooka S."/>
            <person name="Miyagishima S.Y."/>
        </authorList>
    </citation>
    <scope>NUCLEOTIDE SEQUENCE</scope>
    <source>
        <strain evidence="7">NBRC 102759</strain>
    </source>
</reference>
<dbReference type="HAMAP" id="MF_03188">
    <property type="entry name" value="Methyltr_EFM4"/>
    <property type="match status" value="1"/>
</dbReference>
<gene>
    <name evidence="7" type="ORF">GpartN1_g143.t1</name>
</gene>
<dbReference type="EC" id="2.1.1.-" evidence="5"/>
<comment type="caution">
    <text evidence="7">The sequence shown here is derived from an EMBL/GenBank/DDBJ whole genome shotgun (WGS) entry which is preliminary data.</text>
</comment>
<protein>
    <recommendedName>
        <fullName evidence="5">Protein-lysine N-methyltransferase GpartN1_g143.t1</fullName>
        <ecNumber evidence="5">2.1.1.-</ecNumber>
    </recommendedName>
</protein>
<keyword evidence="4 5" id="KW-0949">S-adenosyl-L-methionine</keyword>
<dbReference type="GO" id="GO:0032259">
    <property type="term" value="P:methylation"/>
    <property type="evidence" value="ECO:0007669"/>
    <property type="project" value="UniProtKB-KW"/>
</dbReference>
<evidence type="ECO:0000256" key="4">
    <source>
        <dbReference type="ARBA" id="ARBA00022691"/>
    </source>
</evidence>
<evidence type="ECO:0000256" key="1">
    <source>
        <dbReference type="ARBA" id="ARBA00022490"/>
    </source>
</evidence>
<dbReference type="GO" id="GO:0005737">
    <property type="term" value="C:cytoplasm"/>
    <property type="evidence" value="ECO:0007669"/>
    <property type="project" value="UniProtKB-SubCell"/>
</dbReference>
<keyword evidence="8" id="KW-1185">Reference proteome</keyword>
<comment type="similarity">
    <text evidence="5">Belongs to the class I-like SAM-binding methyltransferase superfamily. EFM4 family.</text>
</comment>
<reference evidence="7" key="1">
    <citation type="journal article" date="2022" name="Proc. Natl. Acad. Sci. U.S.A.">
        <title>Life cycle and functional genomics of the unicellular red alga Galdieria for elucidating algal and plant evolution and industrial use.</title>
        <authorList>
            <person name="Hirooka S."/>
            <person name="Itabashi T."/>
            <person name="Ichinose T.M."/>
            <person name="Onuma R."/>
            <person name="Fujiwara T."/>
            <person name="Yamashita S."/>
            <person name="Jong L.W."/>
            <person name="Tomita R."/>
            <person name="Iwane A.H."/>
            <person name="Miyagishima S.Y."/>
        </authorList>
    </citation>
    <scope>NUCLEOTIDE SEQUENCE</scope>
    <source>
        <strain evidence="7">NBRC 102759</strain>
    </source>
</reference>
<evidence type="ECO:0000256" key="5">
    <source>
        <dbReference type="HAMAP-Rule" id="MF_03188"/>
    </source>
</evidence>
<comment type="subcellular location">
    <subcellularLocation>
        <location evidence="5">Cytoplasm</location>
    </subcellularLocation>
</comment>
<feature type="domain" description="Methyltransferase" evidence="6">
    <location>
        <begin position="53"/>
        <end position="183"/>
    </location>
</feature>
<dbReference type="OrthoDB" id="540004at2759"/>
<evidence type="ECO:0000259" key="6">
    <source>
        <dbReference type="Pfam" id="PF13847"/>
    </source>
</evidence>
<keyword evidence="3 5" id="KW-0808">Transferase</keyword>
<evidence type="ECO:0000313" key="7">
    <source>
        <dbReference type="EMBL" id="GJQ08352.1"/>
    </source>
</evidence>
<proteinExistence type="inferred from homology"/>
<dbReference type="InterPro" id="IPR026635">
    <property type="entry name" value="Efm4/METTL10"/>
</dbReference>
<dbReference type="Pfam" id="PF13847">
    <property type="entry name" value="Methyltransf_31"/>
    <property type="match status" value="1"/>
</dbReference>
<dbReference type="InterPro" id="IPR025714">
    <property type="entry name" value="Methyltranfer_dom"/>
</dbReference>
<dbReference type="InterPro" id="IPR029063">
    <property type="entry name" value="SAM-dependent_MTases_sf"/>
</dbReference>